<feature type="region of interest" description="Disordered" evidence="1">
    <location>
        <begin position="144"/>
        <end position="166"/>
    </location>
</feature>
<comment type="caution">
    <text evidence="2">The sequence shown here is derived from an EMBL/GenBank/DDBJ whole genome shotgun (WGS) entry which is preliminary data.</text>
</comment>
<organism evidence="2 3">
    <name type="scientific">Paractinoplanes deccanensis</name>
    <dbReference type="NCBI Taxonomy" id="113561"/>
    <lineage>
        <taxon>Bacteria</taxon>
        <taxon>Bacillati</taxon>
        <taxon>Actinomycetota</taxon>
        <taxon>Actinomycetes</taxon>
        <taxon>Micromonosporales</taxon>
        <taxon>Micromonosporaceae</taxon>
        <taxon>Paractinoplanes</taxon>
    </lineage>
</organism>
<keyword evidence="3" id="KW-1185">Reference proteome</keyword>
<feature type="region of interest" description="Disordered" evidence="1">
    <location>
        <begin position="1"/>
        <end position="21"/>
    </location>
</feature>
<proteinExistence type="predicted"/>
<feature type="compositionally biased region" description="Basic and acidic residues" evidence="1">
    <location>
        <begin position="144"/>
        <end position="155"/>
    </location>
</feature>
<sequence length="166" mass="18311">MADRGDTETPDPRAAADPGELARQLQLLRTVAGYPSVREVSRRTGDGLGRVPPSTVNDVLSGKRGLPKLDNYMKVVAALVAMVGNADVVPWREAWVRVKQEERGLRRASAMPPRVVSNLVEQEHGAGDGEEIVHDVRERAIRKAEDDVRRMEATSRRPNSRWSAAP</sequence>
<reference evidence="2 3" key="1">
    <citation type="submission" date="2021-01" db="EMBL/GenBank/DDBJ databases">
        <title>Whole genome shotgun sequence of Actinoplanes deccanensis NBRC 13994.</title>
        <authorList>
            <person name="Komaki H."/>
            <person name="Tamura T."/>
        </authorList>
    </citation>
    <scope>NUCLEOTIDE SEQUENCE [LARGE SCALE GENOMIC DNA]</scope>
    <source>
        <strain evidence="2 3">NBRC 13994</strain>
    </source>
</reference>
<feature type="compositionally biased region" description="Polar residues" evidence="1">
    <location>
        <begin position="156"/>
        <end position="166"/>
    </location>
</feature>
<protein>
    <submittedName>
        <fullName evidence="2">Uncharacterized protein</fullName>
    </submittedName>
</protein>
<gene>
    <name evidence="2" type="ORF">Ade02nite_46630</name>
</gene>
<feature type="compositionally biased region" description="Basic and acidic residues" evidence="1">
    <location>
        <begin position="1"/>
        <end position="11"/>
    </location>
</feature>
<accession>A0ABQ3Y7Q1</accession>
<dbReference type="EMBL" id="BOMI01000090">
    <property type="protein sequence ID" value="GID76022.1"/>
    <property type="molecule type" value="Genomic_DNA"/>
</dbReference>
<name>A0ABQ3Y7Q1_9ACTN</name>
<evidence type="ECO:0000256" key="1">
    <source>
        <dbReference type="SAM" id="MobiDB-lite"/>
    </source>
</evidence>
<evidence type="ECO:0000313" key="3">
    <source>
        <dbReference type="Proteomes" id="UP000609879"/>
    </source>
</evidence>
<dbReference type="Proteomes" id="UP000609879">
    <property type="component" value="Unassembled WGS sequence"/>
</dbReference>
<evidence type="ECO:0000313" key="2">
    <source>
        <dbReference type="EMBL" id="GID76022.1"/>
    </source>
</evidence>